<dbReference type="AlphaFoldDB" id="E1QNT4"/>
<keyword evidence="2" id="KW-1185">Reference proteome</keyword>
<dbReference type="eggNOG" id="arCOG10468">
    <property type="taxonomic scope" value="Archaea"/>
</dbReference>
<dbReference type="EMBL" id="CP002100">
    <property type="protein sequence ID" value="ADN50180.1"/>
    <property type="molecule type" value="Genomic_DNA"/>
</dbReference>
<evidence type="ECO:0000313" key="2">
    <source>
        <dbReference type="Proteomes" id="UP000006681"/>
    </source>
</evidence>
<sequence length="116" mass="13143">MRCGNIDVINKGEIREYACGNTSVARLLSLSSEERVLSIDVVAPWNLPIDQSLKVGNTQLIYRRDVINGLEWEFVGYDDGSRRELISVRILLRGEVEDSFIKELIISVLSTYVKDP</sequence>
<dbReference type="GeneID" id="9751716"/>
<gene>
    <name evidence="1" type="ordered locus">Vdis_0788</name>
</gene>
<organism evidence="1 2">
    <name type="scientific">Vulcanisaeta distributa (strain DSM 14429 / JCM 11212 / NBRC 100878 / IC-017)</name>
    <dbReference type="NCBI Taxonomy" id="572478"/>
    <lineage>
        <taxon>Archaea</taxon>
        <taxon>Thermoproteota</taxon>
        <taxon>Thermoprotei</taxon>
        <taxon>Thermoproteales</taxon>
        <taxon>Thermoproteaceae</taxon>
        <taxon>Vulcanisaeta</taxon>
    </lineage>
</organism>
<protein>
    <submittedName>
        <fullName evidence="1">Uncharacterized protein</fullName>
    </submittedName>
</protein>
<evidence type="ECO:0000313" key="1">
    <source>
        <dbReference type="EMBL" id="ADN50180.1"/>
    </source>
</evidence>
<reference evidence="1 2" key="1">
    <citation type="journal article" date="2010" name="Stand. Genomic Sci.">
        <title>Complete genome sequence of Vulcanisaeta distributa type strain (IC-017).</title>
        <authorList>
            <person name="Mavromatis K."/>
            <person name="Sikorski J."/>
            <person name="Pabst E."/>
            <person name="Teshima H."/>
            <person name="Lapidus A."/>
            <person name="Lucas S."/>
            <person name="Nolan M."/>
            <person name="Glavina Del Rio T."/>
            <person name="Cheng J.F."/>
            <person name="Bruce D."/>
            <person name="Goodwin L."/>
            <person name="Pitluck S."/>
            <person name="Liolios K."/>
            <person name="Ivanova N."/>
            <person name="Mikhailova N."/>
            <person name="Pati A."/>
            <person name="Chen A."/>
            <person name="Palaniappan K."/>
            <person name="Land M."/>
            <person name="Hauser L."/>
            <person name="Chang Y.J."/>
            <person name="Jeffries C.D."/>
            <person name="Rohde M."/>
            <person name="Spring S."/>
            <person name="Goker M."/>
            <person name="Wirth R."/>
            <person name="Woyke T."/>
            <person name="Bristow J."/>
            <person name="Eisen J.A."/>
            <person name="Markowitz V."/>
            <person name="Hugenholtz P."/>
            <person name="Klenk H.P."/>
            <person name="Kyrpides N.C."/>
        </authorList>
    </citation>
    <scope>NUCLEOTIDE SEQUENCE [LARGE SCALE GENOMIC DNA]</scope>
    <source>
        <strain evidence="2">DSM 14429 / JCM 11212 / NBRC 100878 / IC-017</strain>
    </source>
</reference>
<dbReference type="OrthoDB" id="27618at2157"/>
<dbReference type="Proteomes" id="UP000006681">
    <property type="component" value="Chromosome"/>
</dbReference>
<dbReference type="STRING" id="572478.Vdis_0788"/>
<accession>E1QNT4</accession>
<name>E1QNT4_VULDI</name>
<dbReference type="HOGENOM" id="CLU_2091433_0_0_2"/>
<dbReference type="RefSeq" id="WP_013335905.1">
    <property type="nucleotide sequence ID" value="NC_014537.1"/>
</dbReference>
<reference evidence="2" key="2">
    <citation type="journal article" date="2010" name="Stand. Genomic Sci.">
        <title>Complete genome sequence of Vulcanisaeta distributa type strain (IC-017T).</title>
        <authorList>
            <person name="Mavromatis K."/>
            <person name="Sikorski J."/>
            <person name="Pabst E."/>
            <person name="Teshima H."/>
            <person name="Lapidus A."/>
            <person name="Lucas S."/>
            <person name="Nolan M."/>
            <person name="Glavina Del Rio T."/>
            <person name="Cheng J."/>
            <person name="Bruce D."/>
            <person name="Goodwin L."/>
            <person name="Pitluck S."/>
            <person name="Liolios K."/>
            <person name="Ivanova N."/>
            <person name="Mikhailova N."/>
            <person name="Pati A."/>
            <person name="Chen A."/>
            <person name="Palaniappan K."/>
            <person name="Land M."/>
            <person name="Hauser L."/>
            <person name="Chang Y."/>
            <person name="Jeffries C."/>
            <person name="Rohde M."/>
            <person name="Spring S."/>
            <person name="Goker M."/>
            <person name="Wirth R."/>
            <person name="Woyke T."/>
            <person name="Bristow J."/>
            <person name="Eisen J."/>
            <person name="Markowitz V."/>
            <person name="Hugenholtz P."/>
            <person name="Klenk H."/>
            <person name="Kyrpides N."/>
        </authorList>
    </citation>
    <scope>NUCLEOTIDE SEQUENCE [LARGE SCALE GENOMIC DNA]</scope>
    <source>
        <strain evidence="2">DSM 14429 / JCM 11212 / NBRC 100878 / IC-017</strain>
    </source>
</reference>
<dbReference type="KEGG" id="vdi:Vdis_0788"/>
<proteinExistence type="predicted"/>